<keyword evidence="5 6" id="KW-0472">Membrane</keyword>
<feature type="transmembrane region" description="Helical" evidence="6">
    <location>
        <begin position="34"/>
        <end position="55"/>
    </location>
</feature>
<feature type="transmembrane region" description="Helical" evidence="6">
    <location>
        <begin position="101"/>
        <end position="128"/>
    </location>
</feature>
<dbReference type="Proteomes" id="UP000219331">
    <property type="component" value="Unassembled WGS sequence"/>
</dbReference>
<comment type="similarity">
    <text evidence="6">Belongs to the inorganic phosphate transporter (PiT) (TC 2.A.20) family.</text>
</comment>
<keyword evidence="6" id="KW-0592">Phosphate transport</keyword>
<feature type="transmembrane region" description="Helical" evidence="6">
    <location>
        <begin position="350"/>
        <end position="369"/>
    </location>
</feature>
<evidence type="ECO:0000256" key="4">
    <source>
        <dbReference type="ARBA" id="ARBA00022989"/>
    </source>
</evidence>
<keyword evidence="2 6" id="KW-0813">Transport</keyword>
<gene>
    <name evidence="7" type="ORF">SAMN05421512_108195</name>
</gene>
<protein>
    <recommendedName>
        <fullName evidence="6">Phosphate transporter</fullName>
    </recommendedName>
</protein>
<reference evidence="7 8" key="1">
    <citation type="submission" date="2017-08" db="EMBL/GenBank/DDBJ databases">
        <authorList>
            <person name="de Groot N.N."/>
        </authorList>
    </citation>
    <scope>NUCLEOTIDE SEQUENCE [LARGE SCALE GENOMIC DNA]</scope>
    <source>
        <strain evidence="7 8">USBA 352</strain>
    </source>
</reference>
<feature type="transmembrane region" description="Helical" evidence="6">
    <location>
        <begin position="61"/>
        <end position="80"/>
    </location>
</feature>
<evidence type="ECO:0000256" key="2">
    <source>
        <dbReference type="ARBA" id="ARBA00022448"/>
    </source>
</evidence>
<dbReference type="GO" id="GO:0016020">
    <property type="term" value="C:membrane"/>
    <property type="evidence" value="ECO:0007669"/>
    <property type="project" value="UniProtKB-SubCell"/>
</dbReference>
<dbReference type="PANTHER" id="PTHR11101">
    <property type="entry name" value="PHOSPHATE TRANSPORTER"/>
    <property type="match status" value="1"/>
</dbReference>
<keyword evidence="3 6" id="KW-0812">Transmembrane</keyword>
<evidence type="ECO:0000256" key="5">
    <source>
        <dbReference type="ARBA" id="ARBA00023136"/>
    </source>
</evidence>
<evidence type="ECO:0000313" key="7">
    <source>
        <dbReference type="EMBL" id="SOC15934.1"/>
    </source>
</evidence>
<feature type="transmembrane region" description="Helical" evidence="6">
    <location>
        <begin position="170"/>
        <end position="188"/>
    </location>
</feature>
<evidence type="ECO:0000256" key="1">
    <source>
        <dbReference type="ARBA" id="ARBA00004141"/>
    </source>
</evidence>
<dbReference type="GO" id="GO:0005315">
    <property type="term" value="F:phosphate transmembrane transporter activity"/>
    <property type="evidence" value="ECO:0007669"/>
    <property type="project" value="InterPro"/>
</dbReference>
<evidence type="ECO:0000313" key="8">
    <source>
        <dbReference type="Proteomes" id="UP000219331"/>
    </source>
</evidence>
<feature type="transmembrane region" description="Helical" evidence="6">
    <location>
        <begin position="194"/>
        <end position="215"/>
    </location>
</feature>
<dbReference type="GO" id="GO:0035435">
    <property type="term" value="P:phosphate ion transmembrane transport"/>
    <property type="evidence" value="ECO:0007669"/>
    <property type="project" value="TreeGrafter"/>
</dbReference>
<dbReference type="InterPro" id="IPR001204">
    <property type="entry name" value="Phos_transporter"/>
</dbReference>
<keyword evidence="8" id="KW-1185">Reference proteome</keyword>
<dbReference type="AlphaFoldDB" id="A0A285T573"/>
<feature type="transmembrane region" description="Helical" evidence="6">
    <location>
        <begin position="389"/>
        <end position="406"/>
    </location>
</feature>
<feature type="transmembrane region" description="Helical" evidence="6">
    <location>
        <begin position="140"/>
        <end position="163"/>
    </location>
</feature>
<feature type="transmembrane region" description="Helical" evidence="6">
    <location>
        <begin position="303"/>
        <end position="321"/>
    </location>
</feature>
<accession>A0A285T573</accession>
<keyword evidence="4 6" id="KW-1133">Transmembrane helix</keyword>
<sequence length="498" mass="50981">MSDGKASRNRSTIDKDLDKFTYVEEATTYLSRSYVALGFGFLFLVVVGSLAGLLLAENPNWFLLTAALVLGGYMALNIGANDVANNMGPAVGARVLTMGSALVLAALCESAGALLAGSGVVSTIATGIVSADQFARPADFPLAMLAALVAAALWINLATVIGAPVSTTHAVVGAVVGAGLVSAGTVALDGFTLIAIASGWLVSPLLGGLAAAFLLSLIRRCILTGGDRLAAARRWLPVIFGTMAGTFTLYLILVGMPTLRGAGAMPVAALALAAAGIAYAVSRPAVARAAAGLDDRNQSLRKLFRPPLVVAAAILSFAHGANDVANAIGPVAAIFSVLGQGGIAAPGGGLLLPVLVVGALGISLGLLLFGPRLVRMVGERITRLNPIRAFCVLLATAITVLLASAAGLPISSTHTAVGAIFGVGFYREWAMNRERRNRLAEQAPDLLASPDGNEPADIRRRMLVRRAHVLTIISAWMVTVPASGSLAAIVWLLLSTAL</sequence>
<dbReference type="PANTHER" id="PTHR11101:SF80">
    <property type="entry name" value="PHOSPHATE TRANSPORTER"/>
    <property type="match status" value="1"/>
</dbReference>
<evidence type="ECO:0000256" key="3">
    <source>
        <dbReference type="ARBA" id="ARBA00022692"/>
    </source>
</evidence>
<dbReference type="RefSeq" id="WP_097175583.1">
    <property type="nucleotide sequence ID" value="NZ_OBML01000008.1"/>
</dbReference>
<organism evidence="7 8">
    <name type="scientific">Stappia indica</name>
    <dbReference type="NCBI Taxonomy" id="538381"/>
    <lineage>
        <taxon>Bacteria</taxon>
        <taxon>Pseudomonadati</taxon>
        <taxon>Pseudomonadota</taxon>
        <taxon>Alphaproteobacteria</taxon>
        <taxon>Hyphomicrobiales</taxon>
        <taxon>Stappiaceae</taxon>
        <taxon>Stappia</taxon>
    </lineage>
</organism>
<dbReference type="STRING" id="538381.GCA_001696535_03041"/>
<dbReference type="Pfam" id="PF01384">
    <property type="entry name" value="PHO4"/>
    <property type="match status" value="1"/>
</dbReference>
<dbReference type="OrthoDB" id="9779554at2"/>
<dbReference type="EMBL" id="OBML01000008">
    <property type="protein sequence ID" value="SOC15934.1"/>
    <property type="molecule type" value="Genomic_DNA"/>
</dbReference>
<feature type="transmembrane region" description="Helical" evidence="6">
    <location>
        <begin position="262"/>
        <end position="282"/>
    </location>
</feature>
<evidence type="ECO:0000256" key="6">
    <source>
        <dbReference type="RuleBase" id="RU363058"/>
    </source>
</evidence>
<feature type="transmembrane region" description="Helical" evidence="6">
    <location>
        <begin position="235"/>
        <end position="256"/>
    </location>
</feature>
<comment type="subcellular location">
    <subcellularLocation>
        <location evidence="1 6">Membrane</location>
        <topology evidence="1 6">Multi-pass membrane protein</topology>
    </subcellularLocation>
</comment>
<name>A0A285T573_9HYPH</name>
<feature type="transmembrane region" description="Helical" evidence="6">
    <location>
        <begin position="469"/>
        <end position="494"/>
    </location>
</feature>
<feature type="transmembrane region" description="Helical" evidence="6">
    <location>
        <begin position="412"/>
        <end position="429"/>
    </location>
</feature>
<proteinExistence type="inferred from homology"/>